<gene>
    <name evidence="2" type="ORF">PHJA_002253600</name>
</gene>
<dbReference type="PANTHER" id="PTHR10992:SF1083">
    <property type="entry name" value="METHYLESTERASE 1"/>
    <property type="match status" value="1"/>
</dbReference>
<evidence type="ECO:0000313" key="2">
    <source>
        <dbReference type="EMBL" id="GFQ01097.1"/>
    </source>
</evidence>
<evidence type="ECO:0000256" key="1">
    <source>
        <dbReference type="ARBA" id="ARBA00022801"/>
    </source>
</evidence>
<proteinExistence type="predicted"/>
<protein>
    <submittedName>
        <fullName evidence="2">Polyneuridine-aldehyde esterase</fullName>
    </submittedName>
</protein>
<dbReference type="AlphaFoldDB" id="A0A830CP49"/>
<dbReference type="Gene3D" id="3.40.50.1820">
    <property type="entry name" value="alpha/beta hydrolase"/>
    <property type="match status" value="1"/>
</dbReference>
<dbReference type="PANTHER" id="PTHR10992">
    <property type="entry name" value="METHYLESTERASE FAMILY MEMBER"/>
    <property type="match status" value="1"/>
</dbReference>
<reference evidence="2" key="1">
    <citation type="submission" date="2020-07" db="EMBL/GenBank/DDBJ databases">
        <title>Ethylene signaling mediates host invasion by parasitic plants.</title>
        <authorList>
            <person name="Yoshida S."/>
        </authorList>
    </citation>
    <scope>NUCLEOTIDE SEQUENCE</scope>
    <source>
        <strain evidence="2">Okayama</strain>
    </source>
</reference>
<dbReference type="GO" id="GO:0009694">
    <property type="term" value="P:jasmonic acid metabolic process"/>
    <property type="evidence" value="ECO:0007669"/>
    <property type="project" value="TreeGrafter"/>
</dbReference>
<keyword evidence="1" id="KW-0378">Hydrolase</keyword>
<dbReference type="GO" id="GO:0009696">
    <property type="term" value="P:salicylic acid metabolic process"/>
    <property type="evidence" value="ECO:0007669"/>
    <property type="project" value="TreeGrafter"/>
</dbReference>
<dbReference type="OrthoDB" id="408373at2759"/>
<dbReference type="GO" id="GO:0080031">
    <property type="term" value="F:methyl salicylate esterase activity"/>
    <property type="evidence" value="ECO:0007669"/>
    <property type="project" value="TreeGrafter"/>
</dbReference>
<dbReference type="EMBL" id="BMAC01000658">
    <property type="protein sequence ID" value="GFQ01097.1"/>
    <property type="molecule type" value="Genomic_DNA"/>
</dbReference>
<dbReference type="GO" id="GO:0080032">
    <property type="term" value="F:methyl jasmonate esterase activity"/>
    <property type="evidence" value="ECO:0007669"/>
    <property type="project" value="TreeGrafter"/>
</dbReference>
<keyword evidence="3" id="KW-1185">Reference proteome</keyword>
<evidence type="ECO:0000313" key="3">
    <source>
        <dbReference type="Proteomes" id="UP000653305"/>
    </source>
</evidence>
<organism evidence="2 3">
    <name type="scientific">Phtheirospermum japonicum</name>
    <dbReference type="NCBI Taxonomy" id="374723"/>
    <lineage>
        <taxon>Eukaryota</taxon>
        <taxon>Viridiplantae</taxon>
        <taxon>Streptophyta</taxon>
        <taxon>Embryophyta</taxon>
        <taxon>Tracheophyta</taxon>
        <taxon>Spermatophyta</taxon>
        <taxon>Magnoliopsida</taxon>
        <taxon>eudicotyledons</taxon>
        <taxon>Gunneridae</taxon>
        <taxon>Pentapetalae</taxon>
        <taxon>asterids</taxon>
        <taxon>lamiids</taxon>
        <taxon>Lamiales</taxon>
        <taxon>Orobanchaceae</taxon>
        <taxon>Orobanchaceae incertae sedis</taxon>
        <taxon>Phtheirospermum</taxon>
    </lineage>
</organism>
<comment type="caution">
    <text evidence="2">The sequence shown here is derived from an EMBL/GenBank/DDBJ whole genome shotgun (WGS) entry which is preliminary data.</text>
</comment>
<accession>A0A830CP49</accession>
<sequence length="66" mass="7176">MKPLPVTAGHRVTALDLAASGIDSRSLHEVFNLSDYTRPLLELMASLPPQEKVVLVGHSVVDQVQK</sequence>
<dbReference type="Proteomes" id="UP000653305">
    <property type="component" value="Unassembled WGS sequence"/>
</dbReference>
<name>A0A830CP49_9LAMI</name>
<dbReference type="InterPro" id="IPR029058">
    <property type="entry name" value="AB_hydrolase_fold"/>
</dbReference>
<dbReference type="GO" id="GO:0080030">
    <property type="term" value="F:methyl indole-3-acetate esterase activity"/>
    <property type="evidence" value="ECO:0007669"/>
    <property type="project" value="TreeGrafter"/>
</dbReference>
<dbReference type="SUPFAM" id="SSF53474">
    <property type="entry name" value="alpha/beta-Hydrolases"/>
    <property type="match status" value="1"/>
</dbReference>
<dbReference type="InterPro" id="IPR045889">
    <property type="entry name" value="MES/HNL"/>
</dbReference>